<keyword evidence="5 12" id="KW-0812">Transmembrane</keyword>
<dbReference type="GO" id="GO:0015031">
    <property type="term" value="P:protein transport"/>
    <property type="evidence" value="ECO:0007669"/>
    <property type="project" value="UniProtKB-KW"/>
</dbReference>
<dbReference type="PROSITE" id="PS51910">
    <property type="entry name" value="GH18_2"/>
    <property type="match status" value="1"/>
</dbReference>
<evidence type="ECO:0000256" key="5">
    <source>
        <dbReference type="ARBA" id="ARBA00022692"/>
    </source>
</evidence>
<dbReference type="GO" id="GO:0005975">
    <property type="term" value="P:carbohydrate metabolic process"/>
    <property type="evidence" value="ECO:0007669"/>
    <property type="project" value="InterPro"/>
</dbReference>
<evidence type="ECO:0000256" key="4">
    <source>
        <dbReference type="ARBA" id="ARBA00022448"/>
    </source>
</evidence>
<feature type="compositionally biased region" description="Low complexity" evidence="11">
    <location>
        <begin position="36"/>
        <end position="65"/>
    </location>
</feature>
<dbReference type="AlphaFoldDB" id="A0AAD5T7P4"/>
<evidence type="ECO:0000313" key="15">
    <source>
        <dbReference type="Proteomes" id="UP001211907"/>
    </source>
</evidence>
<feature type="compositionally biased region" description="Low complexity" evidence="11">
    <location>
        <begin position="11"/>
        <end position="25"/>
    </location>
</feature>
<protein>
    <recommendedName>
        <fullName evidence="13">GH18 domain-containing protein</fullName>
    </recommendedName>
</protein>
<dbReference type="PANTHER" id="PTHR14083">
    <property type="entry name" value="YIP1 INTERACTING FACTOR HOMOLOG YIF1 PROTEIN"/>
    <property type="match status" value="1"/>
</dbReference>
<dbReference type="InterPro" id="IPR001223">
    <property type="entry name" value="Glyco_hydro18_cat"/>
</dbReference>
<evidence type="ECO:0000256" key="12">
    <source>
        <dbReference type="SAM" id="Phobius"/>
    </source>
</evidence>
<proteinExistence type="inferred from homology"/>
<feature type="compositionally biased region" description="Polar residues" evidence="11">
    <location>
        <begin position="66"/>
        <end position="110"/>
    </location>
</feature>
<evidence type="ECO:0000256" key="3">
    <source>
        <dbReference type="ARBA" id="ARBA00009727"/>
    </source>
</evidence>
<evidence type="ECO:0000313" key="14">
    <source>
        <dbReference type="EMBL" id="KAJ3134683.1"/>
    </source>
</evidence>
<dbReference type="Gene3D" id="3.20.20.80">
    <property type="entry name" value="Glycosidases"/>
    <property type="match status" value="1"/>
</dbReference>
<comment type="caution">
    <text evidence="14">The sequence shown here is derived from an EMBL/GenBank/DDBJ whole genome shotgun (WGS) entry which is preliminary data.</text>
</comment>
<dbReference type="Proteomes" id="UP001211907">
    <property type="component" value="Unassembled WGS sequence"/>
</dbReference>
<dbReference type="InterPro" id="IPR017853">
    <property type="entry name" value="GH"/>
</dbReference>
<evidence type="ECO:0000256" key="10">
    <source>
        <dbReference type="ARBA" id="ARBA00023136"/>
    </source>
</evidence>
<gene>
    <name evidence="14" type="ORF">HK100_003446</name>
</gene>
<organism evidence="14 15">
    <name type="scientific">Physocladia obscura</name>
    <dbReference type="NCBI Taxonomy" id="109957"/>
    <lineage>
        <taxon>Eukaryota</taxon>
        <taxon>Fungi</taxon>
        <taxon>Fungi incertae sedis</taxon>
        <taxon>Chytridiomycota</taxon>
        <taxon>Chytridiomycota incertae sedis</taxon>
        <taxon>Chytridiomycetes</taxon>
        <taxon>Chytridiales</taxon>
        <taxon>Chytriomycetaceae</taxon>
        <taxon>Physocladia</taxon>
    </lineage>
</organism>
<comment type="subcellular location">
    <subcellularLocation>
        <location evidence="1">Endoplasmic reticulum membrane</location>
        <topology evidence="1">Multi-pass membrane protein</topology>
    </subcellularLocation>
    <subcellularLocation>
        <location evidence="2">Golgi apparatus membrane</location>
        <topology evidence="2">Multi-pass membrane protein</topology>
    </subcellularLocation>
</comment>
<dbReference type="GO" id="GO:0000139">
    <property type="term" value="C:Golgi membrane"/>
    <property type="evidence" value="ECO:0007669"/>
    <property type="project" value="UniProtKB-SubCell"/>
</dbReference>
<dbReference type="GO" id="GO:0006888">
    <property type="term" value="P:endoplasmic reticulum to Golgi vesicle-mediated transport"/>
    <property type="evidence" value="ECO:0007669"/>
    <property type="project" value="InterPro"/>
</dbReference>
<accession>A0AAD5T7P4</accession>
<feature type="region of interest" description="Disordered" evidence="11">
    <location>
        <begin position="1"/>
        <end position="122"/>
    </location>
</feature>
<evidence type="ECO:0000259" key="13">
    <source>
        <dbReference type="PROSITE" id="PS51910"/>
    </source>
</evidence>
<keyword evidence="8 12" id="KW-1133">Transmembrane helix</keyword>
<feature type="compositionally biased region" description="Pro residues" evidence="11">
    <location>
        <begin position="1"/>
        <end position="10"/>
    </location>
</feature>
<feature type="region of interest" description="Disordered" evidence="11">
    <location>
        <begin position="491"/>
        <end position="533"/>
    </location>
</feature>
<keyword evidence="7" id="KW-0653">Protein transport</keyword>
<feature type="compositionally biased region" description="Polar residues" evidence="11">
    <location>
        <begin position="26"/>
        <end position="35"/>
    </location>
</feature>
<evidence type="ECO:0000256" key="9">
    <source>
        <dbReference type="ARBA" id="ARBA00023034"/>
    </source>
</evidence>
<keyword evidence="9" id="KW-0333">Golgi apparatus</keyword>
<evidence type="ECO:0000256" key="7">
    <source>
        <dbReference type="ARBA" id="ARBA00022927"/>
    </source>
</evidence>
<dbReference type="SUPFAM" id="SSF51445">
    <property type="entry name" value="(Trans)glycosidases"/>
    <property type="match status" value="1"/>
</dbReference>
<dbReference type="GO" id="GO:0005793">
    <property type="term" value="C:endoplasmic reticulum-Golgi intermediate compartment"/>
    <property type="evidence" value="ECO:0007669"/>
    <property type="project" value="TreeGrafter"/>
</dbReference>
<feature type="transmembrane region" description="Helical" evidence="12">
    <location>
        <begin position="282"/>
        <end position="300"/>
    </location>
</feature>
<feature type="transmembrane region" description="Helical" evidence="12">
    <location>
        <begin position="466"/>
        <end position="486"/>
    </location>
</feature>
<dbReference type="Pfam" id="PF03878">
    <property type="entry name" value="YIF1"/>
    <property type="match status" value="1"/>
</dbReference>
<keyword evidence="6" id="KW-0256">Endoplasmic reticulum</keyword>
<evidence type="ECO:0000256" key="1">
    <source>
        <dbReference type="ARBA" id="ARBA00004477"/>
    </source>
</evidence>
<evidence type="ECO:0000256" key="8">
    <source>
        <dbReference type="ARBA" id="ARBA00022989"/>
    </source>
</evidence>
<keyword evidence="4" id="KW-0813">Transport</keyword>
<evidence type="ECO:0000256" key="2">
    <source>
        <dbReference type="ARBA" id="ARBA00004653"/>
    </source>
</evidence>
<reference evidence="14" key="1">
    <citation type="submission" date="2020-05" db="EMBL/GenBank/DDBJ databases">
        <title>Phylogenomic resolution of chytrid fungi.</title>
        <authorList>
            <person name="Stajich J.E."/>
            <person name="Amses K."/>
            <person name="Simmons R."/>
            <person name="Seto K."/>
            <person name="Myers J."/>
            <person name="Bonds A."/>
            <person name="Quandt C.A."/>
            <person name="Barry K."/>
            <person name="Liu P."/>
            <person name="Grigoriev I."/>
            <person name="Longcore J.E."/>
            <person name="James T.Y."/>
        </authorList>
    </citation>
    <scope>NUCLEOTIDE SEQUENCE</scope>
    <source>
        <strain evidence="14">JEL0513</strain>
    </source>
</reference>
<keyword evidence="10 12" id="KW-0472">Membrane</keyword>
<evidence type="ECO:0000256" key="11">
    <source>
        <dbReference type="SAM" id="MobiDB-lite"/>
    </source>
</evidence>
<comment type="similarity">
    <text evidence="3">Belongs to the YIF1 family.</text>
</comment>
<sequence length="932" mass="99959">MSWQPPPQPNPFANAAAIPMPMPMQSGPTRRSNAGNPQQRSPNPNQTTQPTNQNYNNYNNNFPPQMGQSLSQGHIQTQIRRSMSNSGFVPPQQQNYPTYAQQPQPFQPQRSGSSTGNSGYGAGYGAAQLQNYAAQSNQQGFNSFTNNQGFVGNTHNIGSGGGGLQQQQQQAQPGIFYGGNAFGAAEFQEFQNSAAGKLGMQLGSEALKQGEKIVHQNINRFVNIPKLKFYFNVSNSYVINKLRVLVFSFRQKSWTRLVVRSEQNGQMEGYKPPREDLNAPDLYIPIMSFVTYVLLVGVTLNMRKKFEPEVLGLTSSTALVVVAFEVLLFKLCCYLLSVATEVPFLDLIAYCGYKFVPYVNCSYMPSTESYFPYTYDCVWDFGVSDYIVQLFYVEEHKAPRSSARRVNSHTDAIATATTYRDIKKFLGQLIMDKLEVDDTATAAAGDSAAVASTTSAVGYSKKKRTLIVGAAAVVVVALAAGLGGYFGTHKSTSAGSGNGSSSNSTGSSTSGSSSASGSGSLNTATATVSASPTPTGAKGEFVGYWGQNTANNGLDIVAGPGQRALSAALNQLSLDAYCDLGFYSTISLAFLDEFGGGDNHFTINFANFALYKWDGTQQTSGADALITIGQHIQHCQQEGVRILLSLGGDQVSNYSFAQGDGLKYATLFYNAFLGGSDTTVKPFGSNVVLDGLELDIEKNAADVTSGADPSAWTPEMVTFVTTIKSLSSKSILAAVPQCSLSFPGFIGKDKNIGDLLAQTPSSFDYISIQYYNNIECTYPFGFNYDTWKTLFPGTIYLGIPGNPISAISGGFLDPPALQAVYNFVKGDSQFGGLSVYDVSSSNAPGLDWSATDYTNPPVSNYSAIVHSLLQGNTVATPLASPGPALLESDFDYRCGGTWTYANATCSLPTCNPYASVTGCGSNQQCFRFISKC</sequence>
<dbReference type="GO" id="GO:0005789">
    <property type="term" value="C:endoplasmic reticulum membrane"/>
    <property type="evidence" value="ECO:0007669"/>
    <property type="project" value="UniProtKB-SubCell"/>
</dbReference>
<dbReference type="PANTHER" id="PTHR14083:SF0">
    <property type="entry name" value="YIP1D-INTERACTING FACTOR 1, ISOFORM C"/>
    <property type="match status" value="1"/>
</dbReference>
<dbReference type="InterPro" id="IPR005578">
    <property type="entry name" value="Yif1_fam"/>
</dbReference>
<evidence type="ECO:0000256" key="6">
    <source>
        <dbReference type="ARBA" id="ARBA00022824"/>
    </source>
</evidence>
<keyword evidence="15" id="KW-1185">Reference proteome</keyword>
<name>A0AAD5T7P4_9FUNG</name>
<feature type="domain" description="GH18" evidence="13">
    <location>
        <begin position="539"/>
        <end position="868"/>
    </location>
</feature>
<dbReference type="EMBL" id="JADGJH010000186">
    <property type="protein sequence ID" value="KAJ3134683.1"/>
    <property type="molecule type" value="Genomic_DNA"/>
</dbReference>
<dbReference type="GO" id="GO:0030134">
    <property type="term" value="C:COPII-coated ER to Golgi transport vesicle"/>
    <property type="evidence" value="ECO:0007669"/>
    <property type="project" value="TreeGrafter"/>
</dbReference>